<dbReference type="EMBL" id="DSPX01000203">
    <property type="protein sequence ID" value="HGG02998.1"/>
    <property type="molecule type" value="Genomic_DNA"/>
</dbReference>
<dbReference type="Pfam" id="PF09907">
    <property type="entry name" value="HigB_toxin"/>
    <property type="match status" value="1"/>
</dbReference>
<proteinExistence type="predicted"/>
<gene>
    <name evidence="1" type="ORF">ENR15_20725</name>
</gene>
<dbReference type="InterPro" id="IPR018669">
    <property type="entry name" value="Toxin_HigB"/>
</dbReference>
<accession>A0A7C3VPL2</accession>
<dbReference type="GO" id="GO:0003723">
    <property type="term" value="F:RNA binding"/>
    <property type="evidence" value="ECO:0007669"/>
    <property type="project" value="InterPro"/>
</dbReference>
<protein>
    <submittedName>
        <fullName evidence="1">Type II toxin-antitoxin system HigB family toxin</fullName>
    </submittedName>
</protein>
<name>A0A7C3VPL2_9CYAN</name>
<dbReference type="AlphaFoldDB" id="A0A7C3VPL2"/>
<comment type="caution">
    <text evidence="1">The sequence shown here is derived from an EMBL/GenBank/DDBJ whole genome shotgun (WGS) entry which is preliminary data.</text>
</comment>
<dbReference type="GO" id="GO:0004519">
    <property type="term" value="F:endonuclease activity"/>
    <property type="evidence" value="ECO:0007669"/>
    <property type="project" value="InterPro"/>
</dbReference>
<organism evidence="1">
    <name type="scientific">Planktothricoides sp. SpSt-374</name>
    <dbReference type="NCBI Taxonomy" id="2282167"/>
    <lineage>
        <taxon>Bacteria</taxon>
        <taxon>Bacillati</taxon>
        <taxon>Cyanobacteriota</taxon>
        <taxon>Cyanophyceae</taxon>
        <taxon>Oscillatoriophycideae</taxon>
        <taxon>Oscillatoriales</taxon>
        <taxon>Oscillatoriaceae</taxon>
        <taxon>Planktothricoides</taxon>
    </lineage>
</organism>
<sequence>MHIISKSPLKDFWSQHPAAKTALKAWYKQMAAANYANLAELKQTVTASADIVGNFTVFNIGGNKFRLIAFIDYQYRKVFIRAVLTHEEYDQEKWKKDPWFN</sequence>
<reference evidence="1" key="1">
    <citation type="journal article" date="2020" name="mSystems">
        <title>Genome- and Community-Level Interaction Insights into Carbon Utilization and Element Cycling Functions of Hydrothermarchaeota in Hydrothermal Sediment.</title>
        <authorList>
            <person name="Zhou Z."/>
            <person name="Liu Y."/>
            <person name="Xu W."/>
            <person name="Pan J."/>
            <person name="Luo Z.H."/>
            <person name="Li M."/>
        </authorList>
    </citation>
    <scope>NUCLEOTIDE SEQUENCE [LARGE SCALE GENOMIC DNA]</scope>
    <source>
        <strain evidence="1">SpSt-374</strain>
    </source>
</reference>
<evidence type="ECO:0000313" key="1">
    <source>
        <dbReference type="EMBL" id="HGG02998.1"/>
    </source>
</evidence>
<dbReference type="GO" id="GO:0110001">
    <property type="term" value="C:toxin-antitoxin complex"/>
    <property type="evidence" value="ECO:0007669"/>
    <property type="project" value="InterPro"/>
</dbReference>